<dbReference type="AlphaFoldDB" id="A0AAC9LCS2"/>
<feature type="region of interest" description="Disordered" evidence="1">
    <location>
        <begin position="59"/>
        <end position="95"/>
    </location>
</feature>
<dbReference type="EMBL" id="CP016076">
    <property type="protein sequence ID" value="APU15573.1"/>
    <property type="molecule type" value="Genomic_DNA"/>
</dbReference>
<organism evidence="3 4">
    <name type="scientific">Actinoalloteichus fjordicus</name>
    <dbReference type="NCBI Taxonomy" id="1612552"/>
    <lineage>
        <taxon>Bacteria</taxon>
        <taxon>Bacillati</taxon>
        <taxon>Actinomycetota</taxon>
        <taxon>Actinomycetes</taxon>
        <taxon>Pseudonocardiales</taxon>
        <taxon>Pseudonocardiaceae</taxon>
        <taxon>Actinoalloteichus</taxon>
    </lineage>
</organism>
<evidence type="ECO:0000313" key="4">
    <source>
        <dbReference type="Proteomes" id="UP000185511"/>
    </source>
</evidence>
<proteinExistence type="predicted"/>
<feature type="domain" description="DUF1707" evidence="2">
    <location>
        <begin position="8"/>
        <end position="60"/>
    </location>
</feature>
<dbReference type="Proteomes" id="UP000185511">
    <property type="component" value="Chromosome"/>
</dbReference>
<keyword evidence="4" id="KW-1185">Reference proteome</keyword>
<feature type="compositionally biased region" description="Low complexity" evidence="1">
    <location>
        <begin position="71"/>
        <end position="85"/>
    </location>
</feature>
<evidence type="ECO:0000313" key="3">
    <source>
        <dbReference type="EMBL" id="APU15573.1"/>
    </source>
</evidence>
<dbReference type="KEGG" id="acad:UA74_17725"/>
<sequence>MEDEQIEVRIGDRERRSVDARLRAALDDGVLTLTEYDERTAKCWAARTREELRLLTRDLPEPAAENGAEGTTSTAPQTAPRTTPTKSDEDDEDEAKPGIVSRVVGGLVTGVLVAAGAFLGWQVIDSDDGAAVFGRQTVHVVEGQESVDVGALFGRVEIVVPEGMRARTSGMLVFGRTDCELACANDAGTEDVVVNVTGGLARVDILTPAEFAEEEADDEDD</sequence>
<dbReference type="PANTHER" id="PTHR40763:SF5">
    <property type="entry name" value="MEMBRANE PROTEIN"/>
    <property type="match status" value="1"/>
</dbReference>
<dbReference type="InterPro" id="IPR012551">
    <property type="entry name" value="DUF1707_SHOCT-like"/>
</dbReference>
<protein>
    <submittedName>
        <fullName evidence="3">DUF1707 family protein</fullName>
    </submittedName>
</protein>
<dbReference type="Pfam" id="PF08044">
    <property type="entry name" value="DUF1707"/>
    <property type="match status" value="1"/>
</dbReference>
<evidence type="ECO:0000259" key="2">
    <source>
        <dbReference type="Pfam" id="PF08044"/>
    </source>
</evidence>
<reference evidence="4" key="1">
    <citation type="submission" date="2016-06" db="EMBL/GenBank/DDBJ databases">
        <title>Complete genome sequence of Actinoalloteichus fjordicus DSM 46855 (=ADI127-17), type strain of the new species Actinoalloteichus fjordicus.</title>
        <authorList>
            <person name="Ruckert C."/>
            <person name="Nouioui I."/>
            <person name="Willmese J."/>
            <person name="van Wezel G."/>
            <person name="Klenk H.-P."/>
            <person name="Kalinowski J."/>
            <person name="Zotchev S.B."/>
        </authorList>
    </citation>
    <scope>NUCLEOTIDE SEQUENCE [LARGE SCALE GENOMIC DNA]</scope>
    <source>
        <strain evidence="4">ADI127-7</strain>
    </source>
</reference>
<dbReference type="PANTHER" id="PTHR40763">
    <property type="entry name" value="MEMBRANE PROTEIN-RELATED"/>
    <property type="match status" value="1"/>
</dbReference>
<accession>A0AAC9LCS2</accession>
<dbReference type="RefSeq" id="WP_075764954.1">
    <property type="nucleotide sequence ID" value="NZ_CP016076.1"/>
</dbReference>
<evidence type="ECO:0000256" key="1">
    <source>
        <dbReference type="SAM" id="MobiDB-lite"/>
    </source>
</evidence>
<name>A0AAC9LCS2_9PSEU</name>
<gene>
    <name evidence="3" type="ORF">UA74_17725</name>
</gene>